<gene>
    <name evidence="1" type="ORF">BD626DRAFT_512176</name>
</gene>
<dbReference type="AlphaFoldDB" id="A0A550C0I7"/>
<proteinExistence type="predicted"/>
<accession>A0A550C0I7</accession>
<keyword evidence="2" id="KW-1185">Reference proteome</keyword>
<dbReference type="Proteomes" id="UP000320762">
    <property type="component" value="Unassembled WGS sequence"/>
</dbReference>
<evidence type="ECO:0000313" key="2">
    <source>
        <dbReference type="Proteomes" id="UP000320762"/>
    </source>
</evidence>
<comment type="caution">
    <text evidence="1">The sequence shown here is derived from an EMBL/GenBank/DDBJ whole genome shotgun (WGS) entry which is preliminary data.</text>
</comment>
<evidence type="ECO:0000313" key="1">
    <source>
        <dbReference type="EMBL" id="TRM58317.1"/>
    </source>
</evidence>
<protein>
    <submittedName>
        <fullName evidence="1">Uncharacterized protein</fullName>
    </submittedName>
</protein>
<sequence>MIWKSCGRALYEYFRLGVALSQFNYTVTSMKAVYSRRASDLTTFNASPCHTTCSLLTNDGHFAPMMKGFELQASRQRGGPTLAARSDLKPRREVTSVTLISAAGSWMAFSIPSIPLVRANAHGGDRNTWVAWSKESTDRYTYCIATQITREQSAWRSQKSSGQYIIQRSLGSAG</sequence>
<dbReference type="EMBL" id="VDMD01000037">
    <property type="protein sequence ID" value="TRM58317.1"/>
    <property type="molecule type" value="Genomic_DNA"/>
</dbReference>
<reference evidence="1 2" key="1">
    <citation type="journal article" date="2019" name="New Phytol.">
        <title>Comparative genomics reveals unique wood-decay strategies and fruiting body development in the Schizophyllaceae.</title>
        <authorList>
            <person name="Almasi E."/>
            <person name="Sahu N."/>
            <person name="Krizsan K."/>
            <person name="Balint B."/>
            <person name="Kovacs G.M."/>
            <person name="Kiss B."/>
            <person name="Cseklye J."/>
            <person name="Drula E."/>
            <person name="Henrissat B."/>
            <person name="Nagy I."/>
            <person name="Chovatia M."/>
            <person name="Adam C."/>
            <person name="LaButti K."/>
            <person name="Lipzen A."/>
            <person name="Riley R."/>
            <person name="Grigoriev I.V."/>
            <person name="Nagy L.G."/>
        </authorList>
    </citation>
    <scope>NUCLEOTIDE SEQUENCE [LARGE SCALE GENOMIC DNA]</scope>
    <source>
        <strain evidence="1 2">NL-1724</strain>
    </source>
</reference>
<name>A0A550C0I7_9AGAR</name>
<organism evidence="1 2">
    <name type="scientific">Schizophyllum amplum</name>
    <dbReference type="NCBI Taxonomy" id="97359"/>
    <lineage>
        <taxon>Eukaryota</taxon>
        <taxon>Fungi</taxon>
        <taxon>Dikarya</taxon>
        <taxon>Basidiomycota</taxon>
        <taxon>Agaricomycotina</taxon>
        <taxon>Agaricomycetes</taxon>
        <taxon>Agaricomycetidae</taxon>
        <taxon>Agaricales</taxon>
        <taxon>Schizophyllaceae</taxon>
        <taxon>Schizophyllum</taxon>
    </lineage>
</organism>